<dbReference type="PANTHER" id="PTHR24168">
    <property type="entry name" value="KN MOTIF AND ANKYRIN REPEAT DOMAIN-CONTAINING"/>
    <property type="match status" value="1"/>
</dbReference>
<dbReference type="PROSITE" id="PS50297">
    <property type="entry name" value="ANK_REP_REGION"/>
    <property type="match status" value="1"/>
</dbReference>
<evidence type="ECO:0000256" key="8">
    <source>
        <dbReference type="ARBA" id="ARBA00023028"/>
    </source>
</evidence>
<dbReference type="GO" id="GO:0090729">
    <property type="term" value="F:toxin activity"/>
    <property type="evidence" value="ECO:0007669"/>
    <property type="project" value="UniProtKB-KW"/>
</dbReference>
<evidence type="ECO:0000256" key="7">
    <source>
        <dbReference type="ARBA" id="ARBA00022699"/>
    </source>
</evidence>
<dbReference type="EMBL" id="JAFNEN010000903">
    <property type="protein sequence ID" value="KAG8176241.1"/>
    <property type="molecule type" value="Genomic_DNA"/>
</dbReference>
<keyword evidence="4" id="KW-0964">Secreted</keyword>
<dbReference type="GO" id="GO:0006887">
    <property type="term" value="P:exocytosis"/>
    <property type="evidence" value="ECO:0007669"/>
    <property type="project" value="UniProtKB-KW"/>
</dbReference>
<keyword evidence="13" id="KW-1185">Reference proteome</keyword>
<dbReference type="SUPFAM" id="SSF48403">
    <property type="entry name" value="Ankyrin repeat"/>
    <property type="match status" value="1"/>
</dbReference>
<dbReference type="GO" id="GO:0030837">
    <property type="term" value="P:negative regulation of actin filament polymerization"/>
    <property type="evidence" value="ECO:0007669"/>
    <property type="project" value="InterPro"/>
</dbReference>
<keyword evidence="9" id="KW-0472">Membrane</keyword>
<feature type="repeat" description="ANK" evidence="10">
    <location>
        <begin position="940"/>
        <end position="972"/>
    </location>
</feature>
<dbReference type="GO" id="GO:0044231">
    <property type="term" value="C:host cell presynaptic membrane"/>
    <property type="evidence" value="ECO:0007669"/>
    <property type="project" value="UniProtKB-KW"/>
</dbReference>
<dbReference type="InterPro" id="IPR036770">
    <property type="entry name" value="Ankyrin_rpt-contain_sf"/>
</dbReference>
<keyword evidence="8" id="KW-0638">Presynaptic neurotoxin</keyword>
<keyword evidence="5" id="KW-1052">Target cell membrane</keyword>
<gene>
    <name evidence="12" type="ORF">JTE90_021343</name>
</gene>
<dbReference type="InterPro" id="IPR047184">
    <property type="entry name" value="KANK1-4"/>
</dbReference>
<evidence type="ECO:0000256" key="3">
    <source>
        <dbReference type="ARBA" id="ARBA00022483"/>
    </source>
</evidence>
<evidence type="ECO:0000256" key="6">
    <source>
        <dbReference type="ARBA" id="ARBA00022656"/>
    </source>
</evidence>
<keyword evidence="9" id="KW-1053">Target membrane</keyword>
<dbReference type="PANTHER" id="PTHR24168:SF21">
    <property type="entry name" value="KANK, ISOFORM D"/>
    <property type="match status" value="1"/>
</dbReference>
<sequence length="1053" mass="118049">MKITTLLTKSKSEPAESVDDLPCSKDNLEMHQSGSKLENALEISQVRFFFQPKDSDDWDEHCHPEVPSNEDMVKLINLNEDQGTLQITLQLDDIEKKLNLGTSHKEFCKNIHLYRNLLPNEYKGTKSEILVHQECGEEDIVETRSCILQNSNFFNIKPPETKDKVDTLKCEANTLTNWTEKKHGDTYAAEFTTSSTNEPKCSLSKSFTDSSVQCDKLQEDFPQLKDFLLKESGTSCSFSSITKENESNISVIDSRSIIHAHTQTEISSDSTHSFHNKTLDKSNILEGSVNGDIHNNILNQPGLVNSSISFLQTLISECVKASIKTGLPFIGEINAPKIFTSNTSQTDLKTTKDSLCQTYTAPDLSINDSHSLNKRSEVNEFCSDQIESIPTMEIASKISKSLMNDFPKLPTINYILPKTQEMGCNISNPTNKDFFYLKDLETHSNFNLNENDMEINSLNSGQIANEKVNFLLPQSITSNQRNEIAAWMTDENRLSFDSNAKIQCQFFNADCLPSDSKAEKSLPVLPKTSNPVPESIVKLFDFEQNGQFEPIIENPCSVELVEPTRVHQNPCSSVDCNKVNEVCKEDLLNSRSTISTLSIGSYDFRLICTEEPRSNSMTVLFCRKSQQLLETNGHFVICLCDDCYNKTQQTVDDNIINHGSIRPKMDEVEYKPFRIESSSPSSAETAIESETVVSKTASLKYPCSIRPKMDKVECKPLHIETNSPTYEETPIESKTVVHETASVKYQCSIRPALDKVEFKTLRIQSNSTTDEETPIDSETGVSEKTSVKSVIESLYPMCEALNDHLLGLKKVDEDLLTKSKDSLTTKWLKVATDRYSRPKEVYNYLQYFQEFSDTLAKFILHSTDPEGNNALHFSYGNNRFDMAEEILNNKHGPALLRKRNKLGHTPLMICAVAQPETQEDWSTVKKSVEMGNVNEASPSSGQTALMNAASRGLEDMVRTLLSAGADPNQLDRDGSTALMYATEQGREACVALMLEHPGCDPFIKDQDGQTASSIAIGAGHKDIALRIYLHRKKIPSNAMQQATKAYKKEKFSI</sequence>
<dbReference type="Gene3D" id="1.25.40.20">
    <property type="entry name" value="Ankyrin repeat-containing domain"/>
    <property type="match status" value="1"/>
</dbReference>
<keyword evidence="7" id="KW-0528">Neurotoxin</keyword>
<dbReference type="GO" id="GO:0005576">
    <property type="term" value="C:extracellular region"/>
    <property type="evidence" value="ECO:0007669"/>
    <property type="project" value="UniProtKB-SubCell"/>
</dbReference>
<dbReference type="GO" id="GO:0005856">
    <property type="term" value="C:cytoskeleton"/>
    <property type="evidence" value="ECO:0007669"/>
    <property type="project" value="TreeGrafter"/>
</dbReference>
<evidence type="ECO:0000256" key="10">
    <source>
        <dbReference type="PROSITE-ProRule" id="PRU00023"/>
    </source>
</evidence>
<keyword evidence="10" id="KW-0040">ANK repeat</keyword>
<evidence type="ECO:0000256" key="4">
    <source>
        <dbReference type="ARBA" id="ARBA00022525"/>
    </source>
</evidence>
<reference evidence="12 13" key="1">
    <citation type="journal article" date="2022" name="Nat. Ecol. Evol.">
        <title>A masculinizing supergene underlies an exaggerated male reproductive morph in a spider.</title>
        <authorList>
            <person name="Hendrickx F."/>
            <person name="De Corte Z."/>
            <person name="Sonet G."/>
            <person name="Van Belleghem S.M."/>
            <person name="Kostlbacher S."/>
            <person name="Vangestel C."/>
        </authorList>
    </citation>
    <scope>NUCLEOTIDE SEQUENCE [LARGE SCALE GENOMIC DNA]</scope>
    <source>
        <strain evidence="12">W744_W776</strain>
    </source>
</reference>
<dbReference type="AlphaFoldDB" id="A0AAV6TX00"/>
<dbReference type="GO" id="GO:0005737">
    <property type="term" value="C:cytoplasm"/>
    <property type="evidence" value="ECO:0007669"/>
    <property type="project" value="TreeGrafter"/>
</dbReference>
<feature type="region of interest" description="Disordered" evidence="11">
    <location>
        <begin position="1"/>
        <end position="20"/>
    </location>
</feature>
<dbReference type="InterPro" id="IPR002110">
    <property type="entry name" value="Ankyrin_rpt"/>
</dbReference>
<accession>A0AAV6TX00</accession>
<proteinExistence type="predicted"/>
<name>A0AAV6TX00_9ARAC</name>
<evidence type="ECO:0000256" key="11">
    <source>
        <dbReference type="SAM" id="MobiDB-lite"/>
    </source>
</evidence>
<protein>
    <recommendedName>
        <fullName evidence="14">KN motif and ankyrin repeat domain-containing protein 1</fullName>
    </recommendedName>
</protein>
<dbReference type="GO" id="GO:0044218">
    <property type="term" value="C:other organism cell membrane"/>
    <property type="evidence" value="ECO:0007669"/>
    <property type="project" value="UniProtKB-KW"/>
</dbReference>
<organism evidence="12 13">
    <name type="scientific">Oedothorax gibbosus</name>
    <dbReference type="NCBI Taxonomy" id="931172"/>
    <lineage>
        <taxon>Eukaryota</taxon>
        <taxon>Metazoa</taxon>
        <taxon>Ecdysozoa</taxon>
        <taxon>Arthropoda</taxon>
        <taxon>Chelicerata</taxon>
        <taxon>Arachnida</taxon>
        <taxon>Araneae</taxon>
        <taxon>Araneomorphae</taxon>
        <taxon>Entelegynae</taxon>
        <taxon>Araneoidea</taxon>
        <taxon>Linyphiidae</taxon>
        <taxon>Erigoninae</taxon>
        <taxon>Oedothorax</taxon>
    </lineage>
</organism>
<keyword evidence="3" id="KW-0268">Exocytosis</keyword>
<comment type="subcellular location">
    <subcellularLocation>
        <location evidence="2">Secreted</location>
    </subcellularLocation>
    <subcellularLocation>
        <location evidence="1">Target cell membrane</location>
    </subcellularLocation>
</comment>
<comment type="caution">
    <text evidence="12">The sequence shown here is derived from an EMBL/GenBank/DDBJ whole genome shotgun (WGS) entry which is preliminary data.</text>
</comment>
<dbReference type="Pfam" id="PF12796">
    <property type="entry name" value="Ank_2"/>
    <property type="match status" value="1"/>
</dbReference>
<evidence type="ECO:0008006" key="14">
    <source>
        <dbReference type="Google" id="ProtNLM"/>
    </source>
</evidence>
<evidence type="ECO:0000256" key="2">
    <source>
        <dbReference type="ARBA" id="ARBA00004613"/>
    </source>
</evidence>
<dbReference type="Proteomes" id="UP000827092">
    <property type="component" value="Unassembled WGS sequence"/>
</dbReference>
<evidence type="ECO:0000256" key="1">
    <source>
        <dbReference type="ARBA" id="ARBA00004175"/>
    </source>
</evidence>
<dbReference type="PROSITE" id="PS50088">
    <property type="entry name" value="ANK_REPEAT"/>
    <property type="match status" value="1"/>
</dbReference>
<evidence type="ECO:0000313" key="13">
    <source>
        <dbReference type="Proteomes" id="UP000827092"/>
    </source>
</evidence>
<evidence type="ECO:0000313" key="12">
    <source>
        <dbReference type="EMBL" id="KAG8176241.1"/>
    </source>
</evidence>
<dbReference type="SMART" id="SM00248">
    <property type="entry name" value="ANK"/>
    <property type="match status" value="3"/>
</dbReference>
<evidence type="ECO:0000256" key="9">
    <source>
        <dbReference type="ARBA" id="ARBA00023298"/>
    </source>
</evidence>
<keyword evidence="6" id="KW-0800">Toxin</keyword>
<evidence type="ECO:0000256" key="5">
    <source>
        <dbReference type="ARBA" id="ARBA00022537"/>
    </source>
</evidence>